<dbReference type="Pfam" id="PF00201">
    <property type="entry name" value="UDPGT"/>
    <property type="match status" value="1"/>
</dbReference>
<dbReference type="AlphaFoldDB" id="A0A8K0H9A8"/>
<evidence type="ECO:0000256" key="1">
    <source>
        <dbReference type="ARBA" id="ARBA00009995"/>
    </source>
</evidence>
<keyword evidence="4" id="KW-1185">Reference proteome</keyword>
<dbReference type="CDD" id="cd03784">
    <property type="entry name" value="GT1_Gtf-like"/>
    <property type="match status" value="1"/>
</dbReference>
<organism evidence="3 4">
    <name type="scientific">Rhamnella rubrinervis</name>
    <dbReference type="NCBI Taxonomy" id="2594499"/>
    <lineage>
        <taxon>Eukaryota</taxon>
        <taxon>Viridiplantae</taxon>
        <taxon>Streptophyta</taxon>
        <taxon>Embryophyta</taxon>
        <taxon>Tracheophyta</taxon>
        <taxon>Spermatophyta</taxon>
        <taxon>Magnoliopsida</taxon>
        <taxon>eudicotyledons</taxon>
        <taxon>Gunneridae</taxon>
        <taxon>Pentapetalae</taxon>
        <taxon>rosids</taxon>
        <taxon>fabids</taxon>
        <taxon>Rosales</taxon>
        <taxon>Rhamnaceae</taxon>
        <taxon>rhamnoid group</taxon>
        <taxon>Rhamneae</taxon>
        <taxon>Rhamnella</taxon>
    </lineage>
</organism>
<protein>
    <recommendedName>
        <fullName evidence="5">Glycosyltransferase</fullName>
    </recommendedName>
</protein>
<dbReference type="GO" id="GO:0080043">
    <property type="term" value="F:quercetin 3-O-glucosyltransferase activity"/>
    <property type="evidence" value="ECO:0007669"/>
    <property type="project" value="TreeGrafter"/>
</dbReference>
<gene>
    <name evidence="3" type="ORF">FNV43_RR08798</name>
</gene>
<accession>A0A8K0H9A8</accession>
<dbReference type="Gene3D" id="3.40.50.2000">
    <property type="entry name" value="Glycogen Phosphorylase B"/>
    <property type="match status" value="2"/>
</dbReference>
<dbReference type="GO" id="GO:0080044">
    <property type="term" value="F:quercetin 7-O-glucosyltransferase activity"/>
    <property type="evidence" value="ECO:0007669"/>
    <property type="project" value="TreeGrafter"/>
</dbReference>
<comment type="similarity">
    <text evidence="1">Belongs to the UDP-glycosyltransferase family.</text>
</comment>
<evidence type="ECO:0000256" key="2">
    <source>
        <dbReference type="ARBA" id="ARBA00022679"/>
    </source>
</evidence>
<proteinExistence type="inferred from homology"/>
<evidence type="ECO:0000313" key="4">
    <source>
        <dbReference type="Proteomes" id="UP000796880"/>
    </source>
</evidence>
<dbReference type="SUPFAM" id="SSF53756">
    <property type="entry name" value="UDP-Glycosyltransferase/glycogen phosphorylase"/>
    <property type="match status" value="1"/>
</dbReference>
<dbReference type="OrthoDB" id="1139042at2759"/>
<dbReference type="PANTHER" id="PTHR11926">
    <property type="entry name" value="GLUCOSYL/GLUCURONOSYL TRANSFERASES"/>
    <property type="match status" value="1"/>
</dbReference>
<evidence type="ECO:0000313" key="3">
    <source>
        <dbReference type="EMBL" id="KAF3448090.1"/>
    </source>
</evidence>
<sequence length="498" mass="56032">MENKQVPHGRPPRVLLFPFPEQGHVKPFLNLAELLSLAGVHVTFLSTHFIHDRLLLHSNVQSHFETYTGFIFKAISDGLPDNHPRLGEKSFEFFKSLHVVTGKLLKDMVASGELGSDLRPSVTCIIADGALAEFTNNIATELKIPIIFFQVVSACSVWASFSIPNLIENGELPIRGKEDMNKLVSGIPGMEGILRFRDLPSFCRVSDVRNPILQVVARVTRQCTQGQGLILNTFEELEEPVLSHLRTHCPNMYPIGPMHTHLKLKLAKKEVSSPSSNSIFETDKNCITWLDSQPLKSVIYVSIGSVAVMTRDELVEFWYGLVNSKKRFLWVIRPDFYKEVEDGKNVPEELLEGTKKRGYVVGWSPQEEVLEHPAVGGFLTQNGWNSTMESVVAGVPMICWPRLADQQVNSLYVSEVWKIGLDMKDVSDRKVVEKMVNDVMVERREELVIAADETRKLAIKSVSEGGTSYCNFDRLIEDIYKMNEKPSMHVVGDHGMAN</sequence>
<dbReference type="EMBL" id="VOIH02000004">
    <property type="protein sequence ID" value="KAF3448090.1"/>
    <property type="molecule type" value="Genomic_DNA"/>
</dbReference>
<dbReference type="Proteomes" id="UP000796880">
    <property type="component" value="Unassembled WGS sequence"/>
</dbReference>
<name>A0A8K0H9A8_9ROSA</name>
<dbReference type="InterPro" id="IPR002213">
    <property type="entry name" value="UDP_glucos_trans"/>
</dbReference>
<comment type="caution">
    <text evidence="3">The sequence shown here is derived from an EMBL/GenBank/DDBJ whole genome shotgun (WGS) entry which is preliminary data.</text>
</comment>
<dbReference type="FunFam" id="3.40.50.2000:FF:000040">
    <property type="entry name" value="UDP-glycosyltransferase 76C1"/>
    <property type="match status" value="1"/>
</dbReference>
<dbReference type="PANTHER" id="PTHR11926:SF1392">
    <property type="entry name" value="GLYCOSYLTRANSFERASE"/>
    <property type="match status" value="1"/>
</dbReference>
<evidence type="ECO:0008006" key="5">
    <source>
        <dbReference type="Google" id="ProtNLM"/>
    </source>
</evidence>
<reference evidence="3" key="1">
    <citation type="submission" date="2020-03" db="EMBL/GenBank/DDBJ databases">
        <title>A high-quality chromosome-level genome assembly of a woody plant with both climbing and erect habits, Rhamnella rubrinervis.</title>
        <authorList>
            <person name="Lu Z."/>
            <person name="Yang Y."/>
            <person name="Zhu X."/>
            <person name="Sun Y."/>
        </authorList>
    </citation>
    <scope>NUCLEOTIDE SEQUENCE</scope>
    <source>
        <strain evidence="3">BYM</strain>
        <tissue evidence="3">Leaf</tissue>
    </source>
</reference>
<keyword evidence="2" id="KW-0808">Transferase</keyword>